<dbReference type="WBParaSite" id="Gr19_v10_g10308.t1">
    <property type="protein sequence ID" value="Gr19_v10_g10308.t1"/>
    <property type="gene ID" value="Gr19_v10_g10308"/>
</dbReference>
<proteinExistence type="predicted"/>
<dbReference type="Proteomes" id="UP000887572">
    <property type="component" value="Unplaced"/>
</dbReference>
<feature type="chain" id="PRO_5036999596" evidence="2">
    <location>
        <begin position="26"/>
        <end position="401"/>
    </location>
</feature>
<sequence>MEHSSIIVSLQLFLVLLVLHSSVKGSCCCCCDCCGCCCDCCCCCCGGSRNSNNAAATTAAAATGLAIGSALLASAGQAAIAPIDAAQETALGPELFPDGSTGRRNGQQLLVEIERGGTAGGVFFPGRRRRRRTRRFGKMDGINFDPMFPGAGGGQTQKSVFGNEPPGLGPGLLPDGSTGRKSQHDGHNNDFFDGMNFDGMHSPAAQRRQRQTHKLDKRHCGICPANECFCRQNCGEALKCPTKLKVIEIDSDSLQNYTVSRFLLGLIPKEVVQSKTKKSGRAFPEKVDAEHSSLSAEIDITSQQSSASSTSVSVEDNSSSPTDQKRFRPVSAVDDQQQQQKAEDLIARRLFLIPPVGSISGRMKREAAPLGTLPPPPLQFYKPTVPNPENADERLGVDDYD</sequence>
<evidence type="ECO:0000313" key="4">
    <source>
        <dbReference type="WBParaSite" id="Gr19_v10_g10308.t1"/>
    </source>
</evidence>
<keyword evidence="3" id="KW-1185">Reference proteome</keyword>
<name>A0A914GQ47_GLORO</name>
<protein>
    <submittedName>
        <fullName evidence="4">Uncharacterized protein</fullName>
    </submittedName>
</protein>
<reference evidence="4" key="1">
    <citation type="submission" date="2022-11" db="UniProtKB">
        <authorList>
            <consortium name="WormBaseParasite"/>
        </authorList>
    </citation>
    <scope>IDENTIFICATION</scope>
</reference>
<evidence type="ECO:0000313" key="3">
    <source>
        <dbReference type="Proteomes" id="UP000887572"/>
    </source>
</evidence>
<evidence type="ECO:0000256" key="1">
    <source>
        <dbReference type="SAM" id="MobiDB-lite"/>
    </source>
</evidence>
<dbReference type="AlphaFoldDB" id="A0A914GQ47"/>
<feature type="region of interest" description="Disordered" evidence="1">
    <location>
        <begin position="121"/>
        <end position="210"/>
    </location>
</feature>
<feature type="signal peptide" evidence="2">
    <location>
        <begin position="1"/>
        <end position="25"/>
    </location>
</feature>
<feature type="compositionally biased region" description="Basic and acidic residues" evidence="1">
    <location>
        <begin position="391"/>
        <end position="401"/>
    </location>
</feature>
<organism evidence="3 4">
    <name type="scientific">Globodera rostochiensis</name>
    <name type="common">Golden nematode worm</name>
    <name type="synonym">Heterodera rostochiensis</name>
    <dbReference type="NCBI Taxonomy" id="31243"/>
    <lineage>
        <taxon>Eukaryota</taxon>
        <taxon>Metazoa</taxon>
        <taxon>Ecdysozoa</taxon>
        <taxon>Nematoda</taxon>
        <taxon>Chromadorea</taxon>
        <taxon>Rhabditida</taxon>
        <taxon>Tylenchina</taxon>
        <taxon>Tylenchomorpha</taxon>
        <taxon>Tylenchoidea</taxon>
        <taxon>Heteroderidae</taxon>
        <taxon>Heteroderinae</taxon>
        <taxon>Globodera</taxon>
    </lineage>
</organism>
<evidence type="ECO:0000256" key="2">
    <source>
        <dbReference type="SAM" id="SignalP"/>
    </source>
</evidence>
<feature type="compositionally biased region" description="Low complexity" evidence="1">
    <location>
        <begin position="298"/>
        <end position="320"/>
    </location>
</feature>
<keyword evidence="2" id="KW-0732">Signal</keyword>
<feature type="region of interest" description="Disordered" evidence="1">
    <location>
        <begin position="295"/>
        <end position="339"/>
    </location>
</feature>
<accession>A0A914GQ47</accession>
<feature type="region of interest" description="Disordered" evidence="1">
    <location>
        <begin position="364"/>
        <end position="401"/>
    </location>
</feature>
<feature type="compositionally biased region" description="Basic residues" evidence="1">
    <location>
        <begin position="126"/>
        <end position="136"/>
    </location>
</feature>